<gene>
    <name evidence="2" type="ORF">ILYODFUR_022124</name>
</gene>
<organism evidence="2 3">
    <name type="scientific">Ilyodon furcidens</name>
    <name type="common">goldbreast splitfin</name>
    <dbReference type="NCBI Taxonomy" id="33524"/>
    <lineage>
        <taxon>Eukaryota</taxon>
        <taxon>Metazoa</taxon>
        <taxon>Chordata</taxon>
        <taxon>Craniata</taxon>
        <taxon>Vertebrata</taxon>
        <taxon>Euteleostomi</taxon>
        <taxon>Actinopterygii</taxon>
        <taxon>Neopterygii</taxon>
        <taxon>Teleostei</taxon>
        <taxon>Neoteleostei</taxon>
        <taxon>Acanthomorphata</taxon>
        <taxon>Ovalentaria</taxon>
        <taxon>Atherinomorphae</taxon>
        <taxon>Cyprinodontiformes</taxon>
        <taxon>Goodeidae</taxon>
        <taxon>Ilyodon</taxon>
    </lineage>
</organism>
<dbReference type="EMBL" id="JAHRIQ010095101">
    <property type="protein sequence ID" value="MEQ2252478.1"/>
    <property type="molecule type" value="Genomic_DNA"/>
</dbReference>
<sequence>MSKYGTLSAHKQQSKRLDDDPFPSLPCKNTKIHKIVRGAECLLKSNLKNSSGPPGTTNILRPCHSSISSPQQIIICTAHGNNNIRQGQLTMDSNKMQARVAHVNSDSAHL</sequence>
<evidence type="ECO:0000256" key="1">
    <source>
        <dbReference type="SAM" id="MobiDB-lite"/>
    </source>
</evidence>
<feature type="region of interest" description="Disordered" evidence="1">
    <location>
        <begin position="1"/>
        <end position="23"/>
    </location>
</feature>
<protein>
    <submittedName>
        <fullName evidence="2">Uncharacterized protein</fullName>
    </submittedName>
</protein>
<evidence type="ECO:0000313" key="2">
    <source>
        <dbReference type="EMBL" id="MEQ2252478.1"/>
    </source>
</evidence>
<keyword evidence="3" id="KW-1185">Reference proteome</keyword>
<accession>A0ABV0V807</accession>
<dbReference type="Proteomes" id="UP001482620">
    <property type="component" value="Unassembled WGS sequence"/>
</dbReference>
<reference evidence="2 3" key="1">
    <citation type="submission" date="2021-06" db="EMBL/GenBank/DDBJ databases">
        <authorList>
            <person name="Palmer J.M."/>
        </authorList>
    </citation>
    <scope>NUCLEOTIDE SEQUENCE [LARGE SCALE GENOMIC DNA]</scope>
    <source>
        <strain evidence="3">if_2019</strain>
        <tissue evidence="2">Muscle</tissue>
    </source>
</reference>
<comment type="caution">
    <text evidence="2">The sequence shown here is derived from an EMBL/GenBank/DDBJ whole genome shotgun (WGS) entry which is preliminary data.</text>
</comment>
<proteinExistence type="predicted"/>
<name>A0ABV0V807_9TELE</name>
<evidence type="ECO:0000313" key="3">
    <source>
        <dbReference type="Proteomes" id="UP001482620"/>
    </source>
</evidence>